<dbReference type="PANTHER" id="PTHR33861">
    <property type="entry name" value="PROTEIN CBG18333"/>
    <property type="match status" value="1"/>
</dbReference>
<keyword evidence="3" id="KW-1185">Reference proteome</keyword>
<dbReference type="GO" id="GO:0007141">
    <property type="term" value="P:male meiosis I"/>
    <property type="evidence" value="ECO:0007669"/>
    <property type="project" value="TreeGrafter"/>
</dbReference>
<proteinExistence type="predicted"/>
<dbReference type="AlphaFoldDB" id="A0A7E4V2I2"/>
<sequence length="639" mass="70941">MAVGCFDPPTFLHSSNALSSIWSSNAVDDQPDTYDTTASTYRRQTSNTNNNMFFGGATSGGLPATGTYNQQPTSSSQHNNGFGAIGQPLLNHSAGGQNQYRSCWSPIAADYSSTSTAWSNVNNWINNGSDQVCSSNRSDDQTDSARSLSASLNSSMLQNSPIRNPWATTATEDPPSASAAPQQPTKSVSSIYDAYTDDSLFHDMLKLNIDDSRQSTGYSTSSNLSTGSSKSSSGHLNNFAQSHNSAPSPINFVDPTGYYSSPHQNGTHKNNAYMKPQPLVNSGFSPVASEPKMNYAQRYWDSPTNANNHGMYNNSGYHHNEGNDMRARQMNPNYRSVSAPDMPPMPLDQMSAARVPLPLSPPPGGRTHKSSSCDEAELNWYHQHLELQQSVYEHVYNLMISGQLPVPNNYNQRNGFPNAPYNQSNNTGRFQPAYNRRNNALSVELHARLEECTEQYRQLEKERKKTEAELARHNLGKKISSANNLPIPRLPPAPSRIDRLVVDFFREHARVVTLFGKMEQLREESLNEKLHDVVHELLDAIRALQQCRLSERCAILNHLRGDIGSYNEEIESVNLLKALNTVCQAVLRSRAANYCALLWTIGTEDATQEAHIKRIIDNNFNVEPPEIKLRPIKTQRDAA</sequence>
<dbReference type="WBParaSite" id="Pan_g15415.t1">
    <property type="protein sequence ID" value="Pan_g15415.t1"/>
    <property type="gene ID" value="Pan_g15415"/>
</dbReference>
<organism evidence="3 4">
    <name type="scientific">Panagrellus redivivus</name>
    <name type="common">Microworm</name>
    <dbReference type="NCBI Taxonomy" id="6233"/>
    <lineage>
        <taxon>Eukaryota</taxon>
        <taxon>Metazoa</taxon>
        <taxon>Ecdysozoa</taxon>
        <taxon>Nematoda</taxon>
        <taxon>Chromadorea</taxon>
        <taxon>Rhabditida</taxon>
        <taxon>Tylenchina</taxon>
        <taxon>Panagrolaimomorpha</taxon>
        <taxon>Panagrolaimoidea</taxon>
        <taxon>Panagrolaimidae</taxon>
        <taxon>Panagrellus</taxon>
    </lineage>
</organism>
<dbReference type="InterPro" id="IPR027963">
    <property type="entry name" value="MEIOC"/>
</dbReference>
<evidence type="ECO:0000313" key="4">
    <source>
        <dbReference type="WBParaSite" id="Pan_g15415.t1"/>
    </source>
</evidence>
<feature type="compositionally biased region" description="Polar residues" evidence="2">
    <location>
        <begin position="235"/>
        <end position="248"/>
    </location>
</feature>
<evidence type="ECO:0000256" key="2">
    <source>
        <dbReference type="SAM" id="MobiDB-lite"/>
    </source>
</evidence>
<feature type="compositionally biased region" description="Polar residues" evidence="2">
    <location>
        <begin position="258"/>
        <end position="270"/>
    </location>
</feature>
<feature type="compositionally biased region" description="Low complexity" evidence="2">
    <location>
        <begin position="174"/>
        <end position="184"/>
    </location>
</feature>
<dbReference type="Proteomes" id="UP000492821">
    <property type="component" value="Unassembled WGS sequence"/>
</dbReference>
<dbReference type="GO" id="GO:0005634">
    <property type="term" value="C:nucleus"/>
    <property type="evidence" value="ECO:0007669"/>
    <property type="project" value="TreeGrafter"/>
</dbReference>
<keyword evidence="1" id="KW-0175">Coiled coil</keyword>
<accession>A0A7E4V2I2</accession>
<dbReference type="Pfam" id="PF15189">
    <property type="entry name" value="MEIOC"/>
    <property type="match status" value="1"/>
</dbReference>
<reference evidence="4" key="2">
    <citation type="submission" date="2020-10" db="UniProtKB">
        <authorList>
            <consortium name="WormBaseParasite"/>
        </authorList>
    </citation>
    <scope>IDENTIFICATION</scope>
</reference>
<reference evidence="3" key="1">
    <citation type="journal article" date="2013" name="Genetics">
        <title>The draft genome and transcriptome of Panagrellus redivivus are shaped by the harsh demands of a free-living lifestyle.</title>
        <authorList>
            <person name="Srinivasan J."/>
            <person name="Dillman A.R."/>
            <person name="Macchietto M.G."/>
            <person name="Heikkinen L."/>
            <person name="Lakso M."/>
            <person name="Fracchia K.M."/>
            <person name="Antoshechkin I."/>
            <person name="Mortazavi A."/>
            <person name="Wong G."/>
            <person name="Sternberg P.W."/>
        </authorList>
    </citation>
    <scope>NUCLEOTIDE SEQUENCE [LARGE SCALE GENOMIC DNA]</scope>
    <source>
        <strain evidence="3">MT8872</strain>
    </source>
</reference>
<dbReference type="GO" id="GO:0048255">
    <property type="term" value="P:mRNA stabilization"/>
    <property type="evidence" value="ECO:0007669"/>
    <property type="project" value="TreeGrafter"/>
</dbReference>
<protein>
    <submittedName>
        <fullName evidence="4">C2H2-type domain-containing protein</fullName>
    </submittedName>
</protein>
<evidence type="ECO:0000256" key="1">
    <source>
        <dbReference type="SAM" id="Coils"/>
    </source>
</evidence>
<dbReference type="GO" id="GO:0007144">
    <property type="term" value="P:female meiosis I"/>
    <property type="evidence" value="ECO:0007669"/>
    <property type="project" value="TreeGrafter"/>
</dbReference>
<evidence type="ECO:0000313" key="3">
    <source>
        <dbReference type="Proteomes" id="UP000492821"/>
    </source>
</evidence>
<feature type="coiled-coil region" evidence="1">
    <location>
        <begin position="442"/>
        <end position="476"/>
    </location>
</feature>
<feature type="region of interest" description="Disordered" evidence="2">
    <location>
        <begin position="212"/>
        <end position="273"/>
    </location>
</feature>
<name>A0A7E4V2I2_PANRE</name>
<feature type="region of interest" description="Disordered" evidence="2">
    <location>
        <begin position="132"/>
        <end position="188"/>
    </location>
</feature>
<dbReference type="GO" id="GO:0005737">
    <property type="term" value="C:cytoplasm"/>
    <property type="evidence" value="ECO:0007669"/>
    <property type="project" value="TreeGrafter"/>
</dbReference>
<feature type="compositionally biased region" description="Low complexity" evidence="2">
    <location>
        <begin position="144"/>
        <end position="160"/>
    </location>
</feature>
<feature type="compositionally biased region" description="Low complexity" evidence="2">
    <location>
        <begin position="215"/>
        <end position="234"/>
    </location>
</feature>
<dbReference type="PANTHER" id="PTHR33861:SF5">
    <property type="entry name" value="GAMMA-TUBULIN COMPLEX COMPONENT"/>
    <property type="match status" value="1"/>
</dbReference>